<comment type="caution">
    <text evidence="13">The sequence shown here is derived from an EMBL/GenBank/DDBJ whole genome shotgun (WGS) entry which is preliminary data.</text>
</comment>
<keyword evidence="8 11" id="KW-0472">Membrane</keyword>
<feature type="transmembrane region" description="Helical" evidence="11">
    <location>
        <begin position="127"/>
        <end position="151"/>
    </location>
</feature>
<gene>
    <name evidence="13" type="primary">Ora1_0</name>
    <name evidence="13" type="ORF">GTO96_0015594</name>
</gene>
<dbReference type="EMBL" id="JAATIS010000485">
    <property type="protein sequence ID" value="KAG2468731.1"/>
    <property type="molecule type" value="Genomic_DNA"/>
</dbReference>
<feature type="transmembrane region" description="Helical" evidence="11">
    <location>
        <begin position="238"/>
        <end position="260"/>
    </location>
</feature>
<dbReference type="Pfam" id="PF03402">
    <property type="entry name" value="V1R"/>
    <property type="match status" value="1"/>
</dbReference>
<feature type="non-terminal residue" evidence="13">
    <location>
        <position position="319"/>
    </location>
</feature>
<evidence type="ECO:0000256" key="1">
    <source>
        <dbReference type="ARBA" id="ARBA00004651"/>
    </source>
</evidence>
<keyword evidence="7 11" id="KW-0297">G-protein coupled receptor</keyword>
<feature type="transmembrane region" description="Helical" evidence="11">
    <location>
        <begin position="12"/>
        <end position="31"/>
    </location>
</feature>
<keyword evidence="5 11" id="KW-0812">Transmembrane</keyword>
<feature type="transmembrane region" description="Helical" evidence="11">
    <location>
        <begin position="94"/>
        <end position="120"/>
    </location>
</feature>
<comment type="subcellular location">
    <subcellularLocation>
        <location evidence="1 11">Cell membrane</location>
        <topology evidence="1 11">Multi-pass membrane protein</topology>
    </subcellularLocation>
</comment>
<dbReference type="Proteomes" id="UP000886611">
    <property type="component" value="Unassembled WGS sequence"/>
</dbReference>
<evidence type="ECO:0000256" key="6">
    <source>
        <dbReference type="ARBA" id="ARBA00022989"/>
    </source>
</evidence>
<keyword evidence="10 11" id="KW-0807">Transducer</keyword>
<dbReference type="Gene3D" id="1.20.1070.10">
    <property type="entry name" value="Rhodopsin 7-helix transmembrane proteins"/>
    <property type="match status" value="1"/>
</dbReference>
<accession>A0A8X8BUR5</accession>
<keyword evidence="3 11" id="KW-1003">Cell membrane</keyword>
<protein>
    <recommendedName>
        <fullName evidence="11">Vomeronasal type-1 receptor</fullName>
    </recommendedName>
</protein>
<feature type="transmembrane region" description="Helical" evidence="11">
    <location>
        <begin position="191"/>
        <end position="209"/>
    </location>
</feature>
<evidence type="ECO:0000256" key="7">
    <source>
        <dbReference type="ARBA" id="ARBA00023040"/>
    </source>
</evidence>
<evidence type="ECO:0000256" key="2">
    <source>
        <dbReference type="ARBA" id="ARBA00010663"/>
    </source>
</evidence>
<evidence type="ECO:0000256" key="5">
    <source>
        <dbReference type="ARBA" id="ARBA00022692"/>
    </source>
</evidence>
<sequence length="319" mass="36041">MDSRVVIKASSFLILTIISIPANLLICYAFLHSYLIEAKLLTADIILCHLAFANLMVAFTRSIPQTLAALGYLNIFDDFGCKVSLLCFRAFRGLSISLTCLLCVYQAVLISPATSLLAPLKMRIPQFLLYIIVFLYLLYYFTSVSSILYAVSSLFNNTIPPYTLNLEYCFVLYREYSSYISVGFGVMSRDLVFIILMTVMSGYILRLLYNHGQKVKNIRSSDNSQKGERAETKASRAVVTLVILYVVFFGVDNIIWLYSMTILRVAPLVSDIRVFFATLYTSACPIVVILTNPKVQRKLKVVKMKKKTVQSTESNTRTK</sequence>
<evidence type="ECO:0000313" key="14">
    <source>
        <dbReference type="Proteomes" id="UP000886611"/>
    </source>
</evidence>
<keyword evidence="6 11" id="KW-1133">Transmembrane helix</keyword>
<evidence type="ECO:0000256" key="9">
    <source>
        <dbReference type="ARBA" id="ARBA00023170"/>
    </source>
</evidence>
<dbReference type="SUPFAM" id="SSF81321">
    <property type="entry name" value="Family A G protein-coupled receptor-like"/>
    <property type="match status" value="1"/>
</dbReference>
<organism evidence="13 14">
    <name type="scientific">Polypterus senegalus</name>
    <name type="common">Senegal bichir</name>
    <dbReference type="NCBI Taxonomy" id="55291"/>
    <lineage>
        <taxon>Eukaryota</taxon>
        <taxon>Metazoa</taxon>
        <taxon>Chordata</taxon>
        <taxon>Craniata</taxon>
        <taxon>Vertebrata</taxon>
        <taxon>Euteleostomi</taxon>
        <taxon>Actinopterygii</taxon>
        <taxon>Polypteriformes</taxon>
        <taxon>Polypteridae</taxon>
        <taxon>Polypterus</taxon>
    </lineage>
</organism>
<keyword evidence="4 11" id="KW-0589">Pheromone response</keyword>
<dbReference type="PANTHER" id="PTHR24062">
    <property type="entry name" value="VOMERONASAL TYPE-1 RECEPTOR"/>
    <property type="match status" value="1"/>
</dbReference>
<evidence type="ECO:0000256" key="8">
    <source>
        <dbReference type="ARBA" id="ARBA00023136"/>
    </source>
</evidence>
<name>A0A8X8BUR5_POLSE</name>
<feature type="domain" description="G-protein coupled receptors family 1 profile" evidence="12">
    <location>
        <begin position="22"/>
        <end position="288"/>
    </location>
</feature>
<evidence type="ECO:0000256" key="11">
    <source>
        <dbReference type="RuleBase" id="RU364061"/>
    </source>
</evidence>
<dbReference type="GO" id="GO:0016503">
    <property type="term" value="F:pheromone receptor activity"/>
    <property type="evidence" value="ECO:0007669"/>
    <property type="project" value="InterPro"/>
</dbReference>
<reference evidence="13 14" key="1">
    <citation type="journal article" date="2021" name="Cell">
        <title>Tracing the genetic footprints of vertebrate landing in non-teleost ray-finned fishes.</title>
        <authorList>
            <person name="Bi X."/>
            <person name="Wang K."/>
            <person name="Yang L."/>
            <person name="Pan H."/>
            <person name="Jiang H."/>
            <person name="Wei Q."/>
            <person name="Fang M."/>
            <person name="Yu H."/>
            <person name="Zhu C."/>
            <person name="Cai Y."/>
            <person name="He Y."/>
            <person name="Gan X."/>
            <person name="Zeng H."/>
            <person name="Yu D."/>
            <person name="Zhu Y."/>
            <person name="Jiang H."/>
            <person name="Qiu Q."/>
            <person name="Yang H."/>
            <person name="Zhang Y.E."/>
            <person name="Wang W."/>
            <person name="Zhu M."/>
            <person name="He S."/>
            <person name="Zhang G."/>
        </authorList>
    </citation>
    <scope>NUCLEOTIDE SEQUENCE [LARGE SCALE GENOMIC DNA]</scope>
    <source>
        <strain evidence="13">Bchr_013</strain>
    </source>
</reference>
<evidence type="ECO:0000313" key="13">
    <source>
        <dbReference type="EMBL" id="KAG2468731.1"/>
    </source>
</evidence>
<evidence type="ECO:0000259" key="12">
    <source>
        <dbReference type="PROSITE" id="PS50262"/>
    </source>
</evidence>
<dbReference type="PROSITE" id="PS50262">
    <property type="entry name" value="G_PROTEIN_RECEP_F1_2"/>
    <property type="match status" value="1"/>
</dbReference>
<proteinExistence type="inferred from homology"/>
<evidence type="ECO:0000256" key="3">
    <source>
        <dbReference type="ARBA" id="ARBA00022475"/>
    </source>
</evidence>
<dbReference type="GO" id="GO:0019236">
    <property type="term" value="P:response to pheromone"/>
    <property type="evidence" value="ECO:0007669"/>
    <property type="project" value="UniProtKB-KW"/>
</dbReference>
<keyword evidence="14" id="KW-1185">Reference proteome</keyword>
<keyword evidence="9 11" id="KW-0675">Receptor</keyword>
<feature type="transmembrane region" description="Helical" evidence="11">
    <location>
        <begin position="272"/>
        <end position="290"/>
    </location>
</feature>
<evidence type="ECO:0000256" key="10">
    <source>
        <dbReference type="ARBA" id="ARBA00023224"/>
    </source>
</evidence>
<dbReference type="AlphaFoldDB" id="A0A8X8BUR5"/>
<evidence type="ECO:0000256" key="4">
    <source>
        <dbReference type="ARBA" id="ARBA00022507"/>
    </source>
</evidence>
<dbReference type="InterPro" id="IPR017452">
    <property type="entry name" value="GPCR_Rhodpsn_7TM"/>
</dbReference>
<dbReference type="GO" id="GO:0005886">
    <property type="term" value="C:plasma membrane"/>
    <property type="evidence" value="ECO:0007669"/>
    <property type="project" value="UniProtKB-SubCell"/>
</dbReference>
<feature type="non-terminal residue" evidence="13">
    <location>
        <position position="1"/>
    </location>
</feature>
<comment type="similarity">
    <text evidence="2 11">Belongs to the G-protein coupled receptor 1 family.</text>
</comment>
<dbReference type="InterPro" id="IPR004072">
    <property type="entry name" value="Vmron_rcpt_1"/>
</dbReference>